<accession>A0A0A1TSE0</accession>
<evidence type="ECO:0000313" key="1">
    <source>
        <dbReference type="EMBL" id="CEJ95230.1"/>
    </source>
</evidence>
<protein>
    <recommendedName>
        <fullName evidence="3">Aminoglycoside phosphotransferase domain-containing protein</fullName>
    </recommendedName>
</protein>
<organism evidence="1 2">
    <name type="scientific">[Torrubiella] hemipterigena</name>
    <dbReference type="NCBI Taxonomy" id="1531966"/>
    <lineage>
        <taxon>Eukaryota</taxon>
        <taxon>Fungi</taxon>
        <taxon>Dikarya</taxon>
        <taxon>Ascomycota</taxon>
        <taxon>Pezizomycotina</taxon>
        <taxon>Sordariomycetes</taxon>
        <taxon>Hypocreomycetidae</taxon>
        <taxon>Hypocreales</taxon>
        <taxon>Clavicipitaceae</taxon>
        <taxon>Clavicipitaceae incertae sedis</taxon>
        <taxon>'Torrubiella' clade</taxon>
    </lineage>
</organism>
<dbReference type="Proteomes" id="UP000039046">
    <property type="component" value="Unassembled WGS sequence"/>
</dbReference>
<proteinExistence type="predicted"/>
<dbReference type="SUPFAM" id="SSF56112">
    <property type="entry name" value="Protein kinase-like (PK-like)"/>
    <property type="match status" value="1"/>
</dbReference>
<dbReference type="AlphaFoldDB" id="A0A0A1TSE0"/>
<evidence type="ECO:0008006" key="3">
    <source>
        <dbReference type="Google" id="ProtNLM"/>
    </source>
</evidence>
<dbReference type="OrthoDB" id="10003767at2759"/>
<dbReference type="EMBL" id="CDHN01000010">
    <property type="protein sequence ID" value="CEJ95230.1"/>
    <property type="molecule type" value="Genomic_DNA"/>
</dbReference>
<sequence length="325" mass="36888">MSSGSFLGCFVESNQEVTVSLRLGSPAGHDNDLLKCNVDDITVCRRPLTAEFVKQELAGHEPGRFMSRTTTYTKSSDYINALLMISDNQISKADALGLDSRSVWFELYARAQFGRIRTAIHDSEEPMFCLVHGDSMMHPSNFLFDGYFNLVGMIDWGKSRVVPRQFLCAPAWLFATFDAMVQNMDKFNTLTKPFAELHAPHFTPKSTTSLWLDGKQEANYALDAAVTMALVEPCLMYDLYWTTMASPAAWKSTYDSYTAFFYNVLEPAVLRFMQQYADEDTVTDMAMRQVNYWITEDPQKKRAFKDPELDIFLVQAQNISSKALS</sequence>
<keyword evidence="2" id="KW-1185">Reference proteome</keyword>
<evidence type="ECO:0000313" key="2">
    <source>
        <dbReference type="Proteomes" id="UP000039046"/>
    </source>
</evidence>
<name>A0A0A1TSE0_9HYPO</name>
<dbReference type="InterPro" id="IPR011009">
    <property type="entry name" value="Kinase-like_dom_sf"/>
</dbReference>
<dbReference type="HOGENOM" id="CLU_855770_0_0_1"/>
<reference evidence="1 2" key="1">
    <citation type="journal article" date="2015" name="Genome Announc.">
        <title>Draft Genome Sequence and Gene Annotation of the Entomopathogenic Fungus Verticillium hemipterigenum.</title>
        <authorList>
            <person name="Horn F."/>
            <person name="Habel A."/>
            <person name="Scharf D.H."/>
            <person name="Dworschak J."/>
            <person name="Brakhage A.A."/>
            <person name="Guthke R."/>
            <person name="Hertweck C."/>
            <person name="Linde J."/>
        </authorList>
    </citation>
    <scope>NUCLEOTIDE SEQUENCE [LARGE SCALE GENOMIC DNA]</scope>
</reference>
<gene>
    <name evidence="1" type="ORF">VHEMI10724</name>
</gene>